<sequence>MPAYYQHDDRLDVSYSSRAPSLDRARNKEMTQQGVSMSDTNAMMQVQQQQVPYLPPNYPGLPMVNYWQAQRYLGQRNSRCRNFQLCNSSRAGAILLPISGPARCTNAASDANSFDP</sequence>
<evidence type="ECO:0000256" key="1">
    <source>
        <dbReference type="SAM" id="MobiDB-lite"/>
    </source>
</evidence>
<reference evidence="3" key="1">
    <citation type="submission" date="2022-11" db="UniProtKB">
        <authorList>
            <consortium name="WormBaseParasite"/>
        </authorList>
    </citation>
    <scope>IDENTIFICATION</scope>
</reference>
<dbReference type="AlphaFoldDB" id="A0A915K4E8"/>
<name>A0A915K4E8_ROMCU</name>
<accession>A0A915K4E8</accession>
<dbReference type="Proteomes" id="UP000887565">
    <property type="component" value="Unplaced"/>
</dbReference>
<feature type="region of interest" description="Disordered" evidence="1">
    <location>
        <begin position="15"/>
        <end position="36"/>
    </location>
</feature>
<dbReference type="WBParaSite" id="nRc.2.0.1.t33581-RA">
    <property type="protein sequence ID" value="nRc.2.0.1.t33581-RA"/>
    <property type="gene ID" value="nRc.2.0.1.g33581"/>
</dbReference>
<evidence type="ECO:0000313" key="3">
    <source>
        <dbReference type="WBParaSite" id="nRc.2.0.1.t33581-RA"/>
    </source>
</evidence>
<protein>
    <submittedName>
        <fullName evidence="3">Uncharacterized protein</fullName>
    </submittedName>
</protein>
<keyword evidence="2" id="KW-1185">Reference proteome</keyword>
<evidence type="ECO:0000313" key="2">
    <source>
        <dbReference type="Proteomes" id="UP000887565"/>
    </source>
</evidence>
<proteinExistence type="predicted"/>
<organism evidence="2 3">
    <name type="scientific">Romanomermis culicivorax</name>
    <name type="common">Nematode worm</name>
    <dbReference type="NCBI Taxonomy" id="13658"/>
    <lineage>
        <taxon>Eukaryota</taxon>
        <taxon>Metazoa</taxon>
        <taxon>Ecdysozoa</taxon>
        <taxon>Nematoda</taxon>
        <taxon>Enoplea</taxon>
        <taxon>Dorylaimia</taxon>
        <taxon>Mermithida</taxon>
        <taxon>Mermithoidea</taxon>
        <taxon>Mermithidae</taxon>
        <taxon>Romanomermis</taxon>
    </lineage>
</organism>